<sequence length="177" mass="19639">MGKTRGFTLIELMVTIAVFAIITMIAAPSFKNFQDQQQVDFSSKDFEKTLIQARYDALLHRKTITVHLNQTGTVSPTDLYWAVDENETMVFKTLVCTSEKWVGTAVAGVDQLTFSQDGNAQLSRGYKDQNGVDTREGVVLSGVEITLSNNNIKNYIEITPFGKVTVSKDTKQGKECS</sequence>
<dbReference type="NCBIfam" id="TIGR02532">
    <property type="entry name" value="IV_pilin_GFxxxE"/>
    <property type="match status" value="1"/>
</dbReference>
<comment type="caution">
    <text evidence="2">The sequence shown here is derived from an EMBL/GenBank/DDBJ whole genome shotgun (WGS) entry which is preliminary data.</text>
</comment>
<reference evidence="2 3" key="1">
    <citation type="submission" date="2013-06" db="EMBL/GenBank/DDBJ databases">
        <title>The Genome Sequence of Acinetobacter gyllenbergii CIP 110306.</title>
        <authorList>
            <consortium name="The Broad Institute Genome Sequencing Platform"/>
            <consortium name="The Broad Institute Genome Sequencing Center for Infectious Disease"/>
            <person name="Cerqueira G."/>
            <person name="Feldgarden M."/>
            <person name="Courvalin P."/>
            <person name="Perichon B."/>
            <person name="Grillot-Courvalin C."/>
            <person name="Clermont D."/>
            <person name="Rocha E."/>
            <person name="Yoon E.-J."/>
            <person name="Nemec A."/>
            <person name="Young S.K."/>
            <person name="Zeng Q."/>
            <person name="Gargeya S."/>
            <person name="Fitzgerald M."/>
            <person name="Abouelleil A."/>
            <person name="Alvarado L."/>
            <person name="Berlin A.M."/>
            <person name="Chapman S.B."/>
            <person name="Dewar J."/>
            <person name="Goldberg J."/>
            <person name="Griggs A."/>
            <person name="Gujja S."/>
            <person name="Hansen M."/>
            <person name="Howarth C."/>
            <person name="Imamovic A."/>
            <person name="Larimer J."/>
            <person name="McCowan C."/>
            <person name="Murphy C."/>
            <person name="Pearson M."/>
            <person name="Priest M."/>
            <person name="Roberts A."/>
            <person name="Saif S."/>
            <person name="Shea T."/>
            <person name="Sykes S."/>
            <person name="Wortman J."/>
            <person name="Nusbaum C."/>
            <person name="Birren B."/>
        </authorList>
    </citation>
    <scope>NUCLEOTIDE SEQUENCE [LARGE SCALE GENOMIC DNA]</scope>
    <source>
        <strain evidence="2 3">CIP 110306</strain>
    </source>
</reference>
<dbReference type="SUPFAM" id="SSF54523">
    <property type="entry name" value="Pili subunits"/>
    <property type="match status" value="1"/>
</dbReference>
<evidence type="ECO:0008006" key="4">
    <source>
        <dbReference type="Google" id="ProtNLM"/>
    </source>
</evidence>
<feature type="transmembrane region" description="Helical" evidence="1">
    <location>
        <begin position="7"/>
        <end position="27"/>
    </location>
</feature>
<keyword evidence="1" id="KW-0812">Transmembrane</keyword>
<protein>
    <recommendedName>
        <fullName evidence="4">Type II secretion system protein H</fullName>
    </recommendedName>
</protein>
<dbReference type="Pfam" id="PF07963">
    <property type="entry name" value="N_methyl"/>
    <property type="match status" value="1"/>
</dbReference>
<keyword evidence="1" id="KW-0472">Membrane</keyword>
<dbReference type="Gene3D" id="3.30.700.10">
    <property type="entry name" value="Glycoprotein, Type 4 Pilin"/>
    <property type="match status" value="1"/>
</dbReference>
<dbReference type="Proteomes" id="UP000014523">
    <property type="component" value="Unassembled WGS sequence"/>
</dbReference>
<keyword evidence="3" id="KW-1185">Reference proteome</keyword>
<dbReference type="RefSeq" id="WP_016542744.1">
    <property type="nucleotide sequence ID" value="NZ_ASQH01000020.1"/>
</dbReference>
<name>A0A829HNP7_9GAMM</name>
<organism evidence="2 3">
    <name type="scientific">Acinetobacter gyllenbergii CIP 110306 = MTCC 11365</name>
    <dbReference type="NCBI Taxonomy" id="1217657"/>
    <lineage>
        <taxon>Bacteria</taxon>
        <taxon>Pseudomonadati</taxon>
        <taxon>Pseudomonadota</taxon>
        <taxon>Gammaproteobacteria</taxon>
        <taxon>Moraxellales</taxon>
        <taxon>Moraxellaceae</taxon>
        <taxon>Acinetobacter</taxon>
    </lineage>
</organism>
<dbReference type="InterPro" id="IPR045584">
    <property type="entry name" value="Pilin-like"/>
</dbReference>
<evidence type="ECO:0000256" key="1">
    <source>
        <dbReference type="SAM" id="Phobius"/>
    </source>
</evidence>
<keyword evidence="1" id="KW-1133">Transmembrane helix</keyword>
<gene>
    <name evidence="2" type="ORF">F957_00413</name>
</gene>
<proteinExistence type="predicted"/>
<evidence type="ECO:0000313" key="3">
    <source>
        <dbReference type="Proteomes" id="UP000014523"/>
    </source>
</evidence>
<dbReference type="PROSITE" id="PS00409">
    <property type="entry name" value="PROKAR_NTER_METHYL"/>
    <property type="match status" value="1"/>
</dbReference>
<evidence type="ECO:0000313" key="2">
    <source>
        <dbReference type="EMBL" id="EPF93067.1"/>
    </source>
</evidence>
<dbReference type="AlphaFoldDB" id="A0A829HNP7"/>
<dbReference type="EMBL" id="ATGG01000006">
    <property type="protein sequence ID" value="EPF93067.1"/>
    <property type="molecule type" value="Genomic_DNA"/>
</dbReference>
<accession>A0A829HNP7</accession>
<dbReference type="InterPro" id="IPR012902">
    <property type="entry name" value="N_methyl_site"/>
</dbReference>